<name>A0ABY5URU6_9GAMM</name>
<evidence type="ECO:0000313" key="2">
    <source>
        <dbReference type="EMBL" id="UWM46214.1"/>
    </source>
</evidence>
<dbReference type="Gene3D" id="1.10.1220.10">
    <property type="entry name" value="Met repressor-like"/>
    <property type="match status" value="1"/>
</dbReference>
<dbReference type="Gene3D" id="3.30.160.250">
    <property type="match status" value="1"/>
</dbReference>
<evidence type="ECO:0000259" key="1">
    <source>
        <dbReference type="Pfam" id="PF15919"/>
    </source>
</evidence>
<dbReference type="InterPro" id="IPR013321">
    <property type="entry name" value="Arc_rbn_hlx_hlx"/>
</dbReference>
<protein>
    <submittedName>
        <fullName evidence="2">Type II toxin-antitoxin system HicB family antitoxin</fullName>
    </submittedName>
</protein>
<reference evidence="2" key="1">
    <citation type="submission" date="2022-08" db="EMBL/GenBank/DDBJ databases">
        <authorList>
            <person name="Bogun A."/>
            <person name="Kislichkina A."/>
            <person name="Solomentsev V."/>
            <person name="Skryabin Y."/>
            <person name="Sizova A."/>
            <person name="Platonov M."/>
            <person name="Dentovskaya S."/>
        </authorList>
    </citation>
    <scope>NUCLEOTIDE SEQUENCE</scope>
    <source>
        <strain evidence="2">SCPM-O-B-7604</strain>
    </source>
</reference>
<evidence type="ECO:0000313" key="3">
    <source>
        <dbReference type="Proteomes" id="UP001057860"/>
    </source>
</evidence>
<dbReference type="GeneID" id="75139353"/>
<dbReference type="RefSeq" id="WP_050110719.1">
    <property type="nucleotide sequence ID" value="NZ_CABHWO010000109.1"/>
</dbReference>
<sequence>MLFSVGVETPKDEKTAYGIIVPAFSAYEYGCFSAADVQEDIAVMAREAILLTVEDMILSGKFSVEDIKDAGFMVYAANPEYSFCDTWFVIDVDLSEFEGKQQRINIALPDILIKRIDYFVRNKKSIYRDRSHFFAEAARHELTQDNEISSVSSK</sequence>
<dbReference type="Pfam" id="PF15919">
    <property type="entry name" value="HicB_lk_antitox"/>
    <property type="match status" value="1"/>
</dbReference>
<keyword evidence="3" id="KW-1185">Reference proteome</keyword>
<accession>A0ABY5URU6</accession>
<dbReference type="EMBL" id="CP104006">
    <property type="protein sequence ID" value="UWM46214.1"/>
    <property type="molecule type" value="Genomic_DNA"/>
</dbReference>
<gene>
    <name evidence="2" type="ORF">N0H69_05100</name>
</gene>
<dbReference type="CDD" id="cd22231">
    <property type="entry name" value="RHH_NikR_HicB-like"/>
    <property type="match status" value="1"/>
</dbReference>
<organism evidence="2 3">
    <name type="scientific">Yersinia alsatica</name>
    <dbReference type="NCBI Taxonomy" id="2890317"/>
    <lineage>
        <taxon>Bacteria</taxon>
        <taxon>Pseudomonadati</taxon>
        <taxon>Pseudomonadota</taxon>
        <taxon>Gammaproteobacteria</taxon>
        <taxon>Enterobacterales</taxon>
        <taxon>Yersiniaceae</taxon>
        <taxon>Yersinia</taxon>
    </lineage>
</organism>
<dbReference type="Proteomes" id="UP001057860">
    <property type="component" value="Chromosome"/>
</dbReference>
<proteinExistence type="predicted"/>
<feature type="domain" description="HicB-like antitoxin of toxin-antitoxin system" evidence="1">
    <location>
        <begin position="7"/>
        <end position="138"/>
    </location>
</feature>
<dbReference type="InterPro" id="IPR031807">
    <property type="entry name" value="HicB-like"/>
</dbReference>